<feature type="domain" description="HTH tetR-type" evidence="5">
    <location>
        <begin position="6"/>
        <end position="64"/>
    </location>
</feature>
<reference evidence="6 7" key="1">
    <citation type="submission" date="2024-08" db="EMBL/GenBank/DDBJ databases">
        <title>Tateyamaria sp. nov., isolated from marine algae.</title>
        <authorList>
            <person name="Choi B.J."/>
            <person name="Kim J.M."/>
            <person name="Lee J.K."/>
            <person name="Choi D.G."/>
            <person name="Bayburt H."/>
            <person name="Baek J.H."/>
            <person name="Han D.M."/>
            <person name="Jeon C.O."/>
        </authorList>
    </citation>
    <scope>NUCLEOTIDE SEQUENCE [LARGE SCALE GENOMIC DNA]</scope>
    <source>
        <strain evidence="6 7">KMU-156</strain>
    </source>
</reference>
<dbReference type="PANTHER" id="PTHR30055">
    <property type="entry name" value="HTH-TYPE TRANSCRIPTIONAL REGULATOR RUTR"/>
    <property type="match status" value="1"/>
</dbReference>
<evidence type="ECO:0000256" key="3">
    <source>
        <dbReference type="ARBA" id="ARBA00023163"/>
    </source>
</evidence>
<name>A0ABW8US93_9RHOB</name>
<keyword evidence="1" id="KW-0805">Transcription regulation</keyword>
<dbReference type="Gene3D" id="1.10.357.10">
    <property type="entry name" value="Tetracycline Repressor, domain 2"/>
    <property type="match status" value="1"/>
</dbReference>
<protein>
    <submittedName>
        <fullName evidence="6">TetR/AcrR family transcriptional regulator</fullName>
    </submittedName>
</protein>
<dbReference type="RefSeq" id="WP_407591695.1">
    <property type="nucleotide sequence ID" value="NZ_JBHDIY010000002.1"/>
</dbReference>
<keyword evidence="2 4" id="KW-0238">DNA-binding</keyword>
<dbReference type="InterPro" id="IPR036271">
    <property type="entry name" value="Tet_transcr_reg_TetR-rel_C_sf"/>
</dbReference>
<dbReference type="SUPFAM" id="SSF48498">
    <property type="entry name" value="Tetracyclin repressor-like, C-terminal domain"/>
    <property type="match status" value="1"/>
</dbReference>
<accession>A0ABW8US93</accession>
<dbReference type="InterPro" id="IPR050109">
    <property type="entry name" value="HTH-type_TetR-like_transc_reg"/>
</dbReference>
<dbReference type="EMBL" id="JBHDIY010000002">
    <property type="protein sequence ID" value="MFL4469792.1"/>
    <property type="molecule type" value="Genomic_DNA"/>
</dbReference>
<dbReference type="PROSITE" id="PS50977">
    <property type="entry name" value="HTH_TETR_2"/>
    <property type="match status" value="1"/>
</dbReference>
<keyword evidence="3" id="KW-0804">Transcription</keyword>
<evidence type="ECO:0000256" key="4">
    <source>
        <dbReference type="PROSITE-ProRule" id="PRU00335"/>
    </source>
</evidence>
<dbReference type="InterPro" id="IPR009057">
    <property type="entry name" value="Homeodomain-like_sf"/>
</dbReference>
<feature type="DNA-binding region" description="H-T-H motif" evidence="4">
    <location>
        <begin position="27"/>
        <end position="46"/>
    </location>
</feature>
<evidence type="ECO:0000256" key="2">
    <source>
        <dbReference type="ARBA" id="ARBA00023125"/>
    </source>
</evidence>
<organism evidence="6 7">
    <name type="scientific">Tateyamaria armeniaca</name>
    <dbReference type="NCBI Taxonomy" id="2518930"/>
    <lineage>
        <taxon>Bacteria</taxon>
        <taxon>Pseudomonadati</taxon>
        <taxon>Pseudomonadota</taxon>
        <taxon>Alphaproteobacteria</taxon>
        <taxon>Rhodobacterales</taxon>
        <taxon>Roseobacteraceae</taxon>
        <taxon>Tateyamaria</taxon>
    </lineage>
</organism>
<keyword evidence="7" id="KW-1185">Reference proteome</keyword>
<dbReference type="SUPFAM" id="SSF46689">
    <property type="entry name" value="Homeodomain-like"/>
    <property type="match status" value="1"/>
</dbReference>
<dbReference type="PANTHER" id="PTHR30055:SF234">
    <property type="entry name" value="HTH-TYPE TRANSCRIPTIONAL REGULATOR BETI"/>
    <property type="match status" value="1"/>
</dbReference>
<comment type="caution">
    <text evidence="6">The sequence shown here is derived from an EMBL/GenBank/DDBJ whole genome shotgun (WGS) entry which is preliminary data.</text>
</comment>
<gene>
    <name evidence="6" type="ORF">ACERZ8_07905</name>
</gene>
<dbReference type="Pfam" id="PF00440">
    <property type="entry name" value="TetR_N"/>
    <property type="match status" value="1"/>
</dbReference>
<sequence length="189" mass="20491">MRDNNDLTRQFILNAGFDVFSQNPGASLAEVATHAGVGRATLHRYFSGRADLMAELALVATAELSAAVEAATRDVDTHTEGLRVAFRAMLPLAQRHMFLATEPVGQDPRVAKAYAAETAELVHSIEQAKIEGTFDPHVPTAWIAQAYDNLLYAGWEMVTAEEATPNQAADLAWRTLTRGLKPQGNSDDA</sequence>
<evidence type="ECO:0000259" key="5">
    <source>
        <dbReference type="PROSITE" id="PS50977"/>
    </source>
</evidence>
<dbReference type="InterPro" id="IPR001647">
    <property type="entry name" value="HTH_TetR"/>
</dbReference>
<evidence type="ECO:0000256" key="1">
    <source>
        <dbReference type="ARBA" id="ARBA00023015"/>
    </source>
</evidence>
<evidence type="ECO:0000313" key="6">
    <source>
        <dbReference type="EMBL" id="MFL4469792.1"/>
    </source>
</evidence>
<dbReference type="Proteomes" id="UP001627408">
    <property type="component" value="Unassembled WGS sequence"/>
</dbReference>
<evidence type="ECO:0000313" key="7">
    <source>
        <dbReference type="Proteomes" id="UP001627408"/>
    </source>
</evidence>
<proteinExistence type="predicted"/>